<dbReference type="STRING" id="1409788.NC99_17270"/>
<dbReference type="GO" id="GO:0004803">
    <property type="term" value="F:transposase activity"/>
    <property type="evidence" value="ECO:0007669"/>
    <property type="project" value="InterPro"/>
</dbReference>
<dbReference type="Pfam" id="PF04986">
    <property type="entry name" value="Y2_Tnp"/>
    <property type="match status" value="1"/>
</dbReference>
<dbReference type="RefSeq" id="WP_053181907.1">
    <property type="nucleotide sequence ID" value="NZ_LGIA01000131.1"/>
</dbReference>
<gene>
    <name evidence="2" type="ORF">NC99_17270</name>
</gene>
<feature type="domain" description="Transposase IS801/IS1294" evidence="1">
    <location>
        <begin position="1"/>
        <end position="159"/>
    </location>
</feature>
<dbReference type="EMBL" id="LGIA01000131">
    <property type="protein sequence ID" value="KOH45450.1"/>
    <property type="molecule type" value="Genomic_DNA"/>
</dbReference>
<proteinExistence type="predicted"/>
<accession>A0A0L8VAD9</accession>
<organism evidence="2 3">
    <name type="scientific">Sunxiuqinia dokdonensis</name>
    <dbReference type="NCBI Taxonomy" id="1409788"/>
    <lineage>
        <taxon>Bacteria</taxon>
        <taxon>Pseudomonadati</taxon>
        <taxon>Bacteroidota</taxon>
        <taxon>Bacteroidia</taxon>
        <taxon>Marinilabiliales</taxon>
        <taxon>Prolixibacteraceae</taxon>
        <taxon>Sunxiuqinia</taxon>
    </lineage>
</organism>
<dbReference type="Proteomes" id="UP000036958">
    <property type="component" value="Unassembled WGS sequence"/>
</dbReference>
<dbReference type="AlphaFoldDB" id="A0A0L8VAD9"/>
<dbReference type="PANTHER" id="PTHR37023:SF1">
    <property type="entry name" value="ISSOD25 TRANSPOSASE TNPA_ISSOD25"/>
    <property type="match status" value="1"/>
</dbReference>
<sequence length="217" mass="24878">MLVPSGGLSDDGMEWIRPKKEFLVPVKVLSKIFRARFCESLLNLLQNSRLDVPEGFNTESLKQKLYAKDWVVYAKKTGKTADRALEYLGRYTHRVAISNQRICSFEQGKVCFRYKNPKTGHYNREMTMDGETFVKRFLLHVLPLGFYKIRYFGVLASANAQAKKEQCLSLIDKPQYLSELEGLNAWEAWHLISGNDPSQCKNCKTGRMRPASLNNTA</sequence>
<name>A0A0L8VAD9_9BACT</name>
<evidence type="ECO:0000259" key="1">
    <source>
        <dbReference type="Pfam" id="PF04986"/>
    </source>
</evidence>
<reference evidence="3" key="1">
    <citation type="submission" date="2015-07" db="EMBL/GenBank/DDBJ databases">
        <title>Genome sequencing of Sunxiuqinia dokdonensis strain SK.</title>
        <authorList>
            <person name="Ahn S."/>
            <person name="Kim B.-C."/>
        </authorList>
    </citation>
    <scope>NUCLEOTIDE SEQUENCE [LARGE SCALE GENOMIC DNA]</scope>
    <source>
        <strain evidence="3">SK</strain>
    </source>
</reference>
<keyword evidence="3" id="KW-1185">Reference proteome</keyword>
<evidence type="ECO:0000313" key="2">
    <source>
        <dbReference type="EMBL" id="KOH45450.1"/>
    </source>
</evidence>
<dbReference type="PANTHER" id="PTHR37023">
    <property type="entry name" value="TRANSPOSASE"/>
    <property type="match status" value="1"/>
</dbReference>
<dbReference type="GO" id="GO:0006313">
    <property type="term" value="P:DNA transposition"/>
    <property type="evidence" value="ECO:0007669"/>
    <property type="project" value="InterPro"/>
</dbReference>
<comment type="caution">
    <text evidence="2">The sequence shown here is derived from an EMBL/GenBank/DDBJ whole genome shotgun (WGS) entry which is preliminary data.</text>
</comment>
<evidence type="ECO:0000313" key="3">
    <source>
        <dbReference type="Proteomes" id="UP000036958"/>
    </source>
</evidence>
<dbReference type="GO" id="GO:0003677">
    <property type="term" value="F:DNA binding"/>
    <property type="evidence" value="ECO:0007669"/>
    <property type="project" value="InterPro"/>
</dbReference>
<protein>
    <recommendedName>
        <fullName evidence="1">Transposase IS801/IS1294 domain-containing protein</fullName>
    </recommendedName>
</protein>
<dbReference type="InterPro" id="IPR007069">
    <property type="entry name" value="Transposase_32"/>
</dbReference>